<keyword evidence="5 8" id="KW-0811">Translocation</keyword>
<proteinExistence type="inferred from homology"/>
<evidence type="ECO:0000256" key="3">
    <source>
        <dbReference type="ARBA" id="ARBA00022792"/>
    </source>
</evidence>
<keyword evidence="8" id="KW-0496">Mitochondrion</keyword>
<evidence type="ECO:0000256" key="6">
    <source>
        <dbReference type="ARBA" id="ARBA00023157"/>
    </source>
</evidence>
<evidence type="ECO:0000313" key="11">
    <source>
        <dbReference type="Proteomes" id="UP001140453"/>
    </source>
</evidence>
<evidence type="ECO:0000256" key="1">
    <source>
        <dbReference type="ARBA" id="ARBA00004137"/>
    </source>
</evidence>
<keyword evidence="3 8" id="KW-0472">Membrane</keyword>
<dbReference type="AlphaFoldDB" id="A0A9W9CWI0"/>
<dbReference type="GO" id="GO:0015031">
    <property type="term" value="P:protein transport"/>
    <property type="evidence" value="ECO:0007669"/>
    <property type="project" value="UniProtKB-KW"/>
</dbReference>
<dbReference type="OrthoDB" id="344165at2759"/>
<keyword evidence="7 8" id="KW-0143">Chaperone</keyword>
<evidence type="ECO:0000256" key="5">
    <source>
        <dbReference type="ARBA" id="ARBA00023010"/>
    </source>
</evidence>
<keyword evidence="8" id="KW-0813">Transport</keyword>
<dbReference type="GO" id="GO:0005743">
    <property type="term" value="C:mitochondrial inner membrane"/>
    <property type="evidence" value="ECO:0007669"/>
    <property type="project" value="UniProtKB-SubCell"/>
</dbReference>
<comment type="subunit">
    <text evidence="8">Heterohexamer.</text>
</comment>
<evidence type="ECO:0000256" key="2">
    <source>
        <dbReference type="ARBA" id="ARBA00006720"/>
    </source>
</evidence>
<dbReference type="InterPro" id="IPR035427">
    <property type="entry name" value="Tim10-like_dom_sf"/>
</dbReference>
<evidence type="ECO:0000256" key="7">
    <source>
        <dbReference type="ARBA" id="ARBA00023186"/>
    </source>
</evidence>
<evidence type="ECO:0000256" key="8">
    <source>
        <dbReference type="RuleBase" id="RU367043"/>
    </source>
</evidence>
<comment type="caution">
    <text evidence="10">The sequence shown here is derived from an EMBL/GenBank/DDBJ whole genome shotgun (WGS) entry which is preliminary data.</text>
</comment>
<dbReference type="Gene3D" id="1.10.287.810">
    <property type="entry name" value="Mitochondrial import inner membrane translocase subunit tim13 like domains"/>
    <property type="match status" value="1"/>
</dbReference>
<comment type="similarity">
    <text evidence="2 8">Belongs to the small Tim family.</text>
</comment>
<name>A0A9W9CWI0_9PEZI</name>
<keyword evidence="4 8" id="KW-0653">Protein transport</keyword>
<keyword evidence="3 8" id="KW-0999">Mitochondrion inner membrane</keyword>
<evidence type="ECO:0000313" key="10">
    <source>
        <dbReference type="EMBL" id="KAJ4391562.1"/>
    </source>
</evidence>
<comment type="function">
    <text evidence="8">Mitochondrial intermembrane chaperone that participates in the import and insertion of some multi-pass transmembrane proteins into the mitochondrial inner membrane. Also required for the transfer of beta-barrel precursors from the TOM complex to the sorting and assembly machinery (SAM complex) of the outer membrane. Acts as a chaperone-like protein that protects the hydrophobic precursors from aggregation and guide them through the mitochondrial intermembrane space.</text>
</comment>
<dbReference type="Pfam" id="PF02953">
    <property type="entry name" value="zf-Tim10_DDP"/>
    <property type="match status" value="1"/>
</dbReference>
<organism evidence="10 11">
    <name type="scientific">Gnomoniopsis smithogilvyi</name>
    <dbReference type="NCBI Taxonomy" id="1191159"/>
    <lineage>
        <taxon>Eukaryota</taxon>
        <taxon>Fungi</taxon>
        <taxon>Dikarya</taxon>
        <taxon>Ascomycota</taxon>
        <taxon>Pezizomycotina</taxon>
        <taxon>Sordariomycetes</taxon>
        <taxon>Sordariomycetidae</taxon>
        <taxon>Diaporthales</taxon>
        <taxon>Gnomoniaceae</taxon>
        <taxon>Gnomoniopsis</taxon>
    </lineage>
</organism>
<reference evidence="10" key="1">
    <citation type="submission" date="2022-10" db="EMBL/GenBank/DDBJ databases">
        <title>Tapping the CABI collections for fungal endophytes: first genome assemblies for Collariella, Neodidymelliopsis, Ascochyta clinopodiicola, Didymella pomorum, Didymosphaeria variabile, Neocosmospora piperis and Neocucurbitaria cava.</title>
        <authorList>
            <person name="Hill R."/>
        </authorList>
    </citation>
    <scope>NUCLEOTIDE SEQUENCE</scope>
    <source>
        <strain evidence="10">IMI 355082</strain>
    </source>
</reference>
<evidence type="ECO:0000256" key="4">
    <source>
        <dbReference type="ARBA" id="ARBA00022927"/>
    </source>
</evidence>
<keyword evidence="11" id="KW-1185">Reference proteome</keyword>
<dbReference type="SUPFAM" id="SSF144122">
    <property type="entry name" value="Tim10-like"/>
    <property type="match status" value="1"/>
</dbReference>
<feature type="domain" description="Tim10-like" evidence="9">
    <location>
        <begin position="24"/>
        <end position="88"/>
    </location>
</feature>
<keyword evidence="6 8" id="KW-1015">Disulfide bond</keyword>
<comment type="domain">
    <text evidence="8">The twin CX3C motif contains 4 conserved Cys residues that form 2 disulfide bonds in the mitochondrial intermembrane space.</text>
</comment>
<comment type="subcellular location">
    <subcellularLocation>
        <location evidence="1 8">Mitochondrion inner membrane</location>
        <topology evidence="1 8">Peripheral membrane protein</topology>
        <orientation evidence="1 8">Intermembrane side</orientation>
    </subcellularLocation>
</comment>
<dbReference type="InterPro" id="IPR004217">
    <property type="entry name" value="Tim10-like"/>
</dbReference>
<evidence type="ECO:0000259" key="9">
    <source>
        <dbReference type="Pfam" id="PF02953"/>
    </source>
</evidence>
<sequence>MDAPSFDQSDLDRLSVKDKQELQQFITNEQQKARIQQRTHDLTQTCWNKCVTGTIKGNSLDKGEQTCLANCVDRFMDVSTLAVKHLQSR</sequence>
<protein>
    <recommendedName>
        <fullName evidence="8">Mitochondrial import inner membrane translocase subunit</fullName>
    </recommendedName>
</protein>
<accession>A0A9W9CWI0</accession>
<dbReference type="Proteomes" id="UP001140453">
    <property type="component" value="Unassembled WGS sequence"/>
</dbReference>
<dbReference type="EMBL" id="JAPEVB010000003">
    <property type="protein sequence ID" value="KAJ4391562.1"/>
    <property type="molecule type" value="Genomic_DNA"/>
</dbReference>
<gene>
    <name evidence="10" type="primary">TIM8</name>
    <name evidence="10" type="ORF">N0V93_005181</name>
</gene>